<sequence>MDSINATIGTSALLGLISHIFFIGIAFYSLQSLMYEQIFKKGRVFQIQLLLILVSIALGTAVSNFFLQFLNWSRQLQYLF</sequence>
<accession>A0ABU9LL91</accession>
<dbReference type="InterPro" id="IPR009526">
    <property type="entry name" value="DUF1146"/>
</dbReference>
<reference evidence="2 3" key="1">
    <citation type="submission" date="2024-04" db="EMBL/GenBank/DDBJ databases">
        <authorList>
            <person name="Wu Y.S."/>
            <person name="Zhang L."/>
        </authorList>
    </citation>
    <scope>NUCLEOTIDE SEQUENCE [LARGE SCALE GENOMIC DNA]</scope>
    <source>
        <strain evidence="2 3">KG-01</strain>
    </source>
</reference>
<organism evidence="2 3">
    <name type="scientific">Kurthia gibsonii</name>
    <dbReference type="NCBI Taxonomy" id="33946"/>
    <lineage>
        <taxon>Bacteria</taxon>
        <taxon>Bacillati</taxon>
        <taxon>Bacillota</taxon>
        <taxon>Bacilli</taxon>
        <taxon>Bacillales</taxon>
        <taxon>Caryophanaceae</taxon>
        <taxon>Kurthia</taxon>
    </lineage>
</organism>
<evidence type="ECO:0000256" key="1">
    <source>
        <dbReference type="SAM" id="Phobius"/>
    </source>
</evidence>
<dbReference type="NCBIfam" id="TIGR02327">
    <property type="entry name" value="int_mem_ywzB"/>
    <property type="match status" value="1"/>
</dbReference>
<keyword evidence="1" id="KW-0812">Transmembrane</keyword>
<evidence type="ECO:0000313" key="2">
    <source>
        <dbReference type="EMBL" id="MEL5987637.1"/>
    </source>
</evidence>
<feature type="transmembrane region" description="Helical" evidence="1">
    <location>
        <begin position="6"/>
        <end position="28"/>
    </location>
</feature>
<protein>
    <submittedName>
        <fullName evidence="2">DUF1146 family protein</fullName>
    </submittedName>
</protein>
<dbReference type="Pfam" id="PF06612">
    <property type="entry name" value="DUF1146"/>
    <property type="match status" value="1"/>
</dbReference>
<name>A0ABU9LL91_9BACL</name>
<dbReference type="RefSeq" id="WP_082701482.1">
    <property type="nucleotide sequence ID" value="NZ_BJOB01000050.1"/>
</dbReference>
<comment type="caution">
    <text evidence="2">The sequence shown here is derived from an EMBL/GenBank/DDBJ whole genome shotgun (WGS) entry which is preliminary data.</text>
</comment>
<keyword evidence="1" id="KW-1133">Transmembrane helix</keyword>
<keyword evidence="3" id="KW-1185">Reference proteome</keyword>
<proteinExistence type="predicted"/>
<gene>
    <name evidence="2" type="ORF">AAF454_04345</name>
</gene>
<keyword evidence="1" id="KW-0472">Membrane</keyword>
<feature type="transmembrane region" description="Helical" evidence="1">
    <location>
        <begin position="49"/>
        <end position="70"/>
    </location>
</feature>
<dbReference type="Proteomes" id="UP001398420">
    <property type="component" value="Unassembled WGS sequence"/>
</dbReference>
<dbReference type="GeneID" id="97822259"/>
<dbReference type="EMBL" id="JBCEWA010000003">
    <property type="protein sequence ID" value="MEL5987637.1"/>
    <property type="molecule type" value="Genomic_DNA"/>
</dbReference>
<evidence type="ECO:0000313" key="3">
    <source>
        <dbReference type="Proteomes" id="UP001398420"/>
    </source>
</evidence>